<comment type="similarity">
    <text evidence="10">Belongs to the SGF11 family.</text>
</comment>
<dbReference type="GO" id="GO:0003713">
    <property type="term" value="F:transcription coactivator activity"/>
    <property type="evidence" value="ECO:0007669"/>
    <property type="project" value="TreeGrafter"/>
</dbReference>
<dbReference type="GO" id="GO:0006357">
    <property type="term" value="P:regulation of transcription by RNA polymerase II"/>
    <property type="evidence" value="ECO:0007669"/>
    <property type="project" value="TreeGrafter"/>
</dbReference>
<evidence type="ECO:0000313" key="12">
    <source>
        <dbReference type="EMBL" id="VEL18775.1"/>
    </source>
</evidence>
<keyword evidence="2" id="KW-0479">Metal-binding</keyword>
<evidence type="ECO:0000256" key="7">
    <source>
        <dbReference type="ARBA" id="ARBA00023159"/>
    </source>
</evidence>
<keyword evidence="7 10" id="KW-0010">Activator</keyword>
<evidence type="ECO:0000256" key="9">
    <source>
        <dbReference type="ARBA" id="ARBA00023242"/>
    </source>
</evidence>
<dbReference type="EMBL" id="CAAALY010038578">
    <property type="protein sequence ID" value="VEL18775.1"/>
    <property type="molecule type" value="Genomic_DNA"/>
</dbReference>
<keyword evidence="4" id="KW-0862">Zinc</keyword>
<dbReference type="AlphaFoldDB" id="A0A448WRY8"/>
<comment type="subcellular location">
    <subcellularLocation>
        <location evidence="1 10">Nucleus</location>
    </subcellularLocation>
</comment>
<accession>A0A448WRY8</accession>
<keyword evidence="11" id="KW-0175">Coiled coil</keyword>
<dbReference type="PANTHER" id="PTHR46367">
    <property type="entry name" value="ATAXIN-7-LIKE PROTEIN 3"/>
    <property type="match status" value="1"/>
</dbReference>
<dbReference type="GO" id="GO:0000124">
    <property type="term" value="C:SAGA complex"/>
    <property type="evidence" value="ECO:0007669"/>
    <property type="project" value="TreeGrafter"/>
</dbReference>
<dbReference type="Proteomes" id="UP000784294">
    <property type="component" value="Unassembled WGS sequence"/>
</dbReference>
<protein>
    <recommendedName>
        <fullName evidence="10">SAGA-associated factor 11</fullName>
    </recommendedName>
</protein>
<gene>
    <name evidence="12" type="ORF">PXEA_LOCUS12215</name>
</gene>
<proteinExistence type="inferred from homology"/>
<feature type="non-terminal residue" evidence="12">
    <location>
        <position position="1"/>
    </location>
</feature>
<keyword evidence="8" id="KW-0804">Transcription</keyword>
<keyword evidence="6" id="KW-0805">Transcription regulation</keyword>
<organism evidence="12 13">
    <name type="scientific">Protopolystoma xenopodis</name>
    <dbReference type="NCBI Taxonomy" id="117903"/>
    <lineage>
        <taxon>Eukaryota</taxon>
        <taxon>Metazoa</taxon>
        <taxon>Spiralia</taxon>
        <taxon>Lophotrochozoa</taxon>
        <taxon>Platyhelminthes</taxon>
        <taxon>Monogenea</taxon>
        <taxon>Polyopisthocotylea</taxon>
        <taxon>Polystomatidea</taxon>
        <taxon>Polystomatidae</taxon>
        <taxon>Protopolystoma</taxon>
    </lineage>
</organism>
<dbReference type="GO" id="GO:0071819">
    <property type="term" value="C:DUBm complex"/>
    <property type="evidence" value="ECO:0007669"/>
    <property type="project" value="TreeGrafter"/>
</dbReference>
<evidence type="ECO:0000256" key="11">
    <source>
        <dbReference type="SAM" id="Coils"/>
    </source>
</evidence>
<dbReference type="GO" id="GO:0006325">
    <property type="term" value="P:chromatin organization"/>
    <property type="evidence" value="ECO:0007669"/>
    <property type="project" value="UniProtKB-KW"/>
</dbReference>
<comment type="subunit">
    <text evidence="10">Component of some SAGA transcription coactivator-HAT complexes.</text>
</comment>
<dbReference type="InterPro" id="IPR013246">
    <property type="entry name" value="SAGA_su_Sgf11"/>
</dbReference>
<dbReference type="Pfam" id="PF08209">
    <property type="entry name" value="Sgf11"/>
    <property type="match status" value="1"/>
</dbReference>
<evidence type="ECO:0000256" key="1">
    <source>
        <dbReference type="ARBA" id="ARBA00004123"/>
    </source>
</evidence>
<evidence type="ECO:0000256" key="6">
    <source>
        <dbReference type="ARBA" id="ARBA00023015"/>
    </source>
</evidence>
<dbReference type="OrthoDB" id="21557at2759"/>
<keyword evidence="13" id="KW-1185">Reference proteome</keyword>
<evidence type="ECO:0000256" key="5">
    <source>
        <dbReference type="ARBA" id="ARBA00022853"/>
    </source>
</evidence>
<dbReference type="InterPro" id="IPR051078">
    <property type="entry name" value="SGF11"/>
</dbReference>
<keyword evidence="9" id="KW-0539">Nucleus</keyword>
<evidence type="ECO:0000256" key="2">
    <source>
        <dbReference type="ARBA" id="ARBA00022723"/>
    </source>
</evidence>
<keyword evidence="5" id="KW-0156">Chromatin regulator</keyword>
<feature type="coiled-coil region" evidence="11">
    <location>
        <begin position="109"/>
        <end position="136"/>
    </location>
</feature>
<name>A0A448WRY8_9PLAT</name>
<reference evidence="12" key="1">
    <citation type="submission" date="2018-11" db="EMBL/GenBank/DDBJ databases">
        <authorList>
            <consortium name="Pathogen Informatics"/>
        </authorList>
    </citation>
    <scope>NUCLEOTIDE SEQUENCE</scope>
</reference>
<evidence type="ECO:0000256" key="8">
    <source>
        <dbReference type="ARBA" id="ARBA00023163"/>
    </source>
</evidence>
<dbReference type="GO" id="GO:0008270">
    <property type="term" value="F:zinc ion binding"/>
    <property type="evidence" value="ECO:0007669"/>
    <property type="project" value="UniProtKB-KW"/>
</dbReference>
<comment type="caution">
    <text evidence="12">The sequence shown here is derived from an EMBL/GenBank/DDBJ whole genome shotgun (WGS) entry which is preliminary data.</text>
</comment>
<keyword evidence="3" id="KW-0863">Zinc-finger</keyword>
<sequence length="163" mass="18316">MQAYNDMLHETVNDIIDSCILDGIMTMHRAAKLGYFHIISPDTRNRDKDPSDLSHQVSYHSYDKDNFSKSHVCCRCVKCNCKVAATRYASHLSNCMGLGRNSSRRANKRIAEQQRLEDYDEEIEEEKAIAASLSVNRGLTAQIYNSLNGDSDSCRNSSNGCAN</sequence>
<evidence type="ECO:0000313" key="13">
    <source>
        <dbReference type="Proteomes" id="UP000784294"/>
    </source>
</evidence>
<comment type="function">
    <text evidence="10">Component of the transcription regulatory histone acetylation (HAT) complex SAGA, a multiprotein complex that activates transcription by remodeling chromatin and mediating histone acetylation and deubiquitination. Within the SAGA complex, participates in a subcomplex that specifically deubiquitinates histone H2B. The SAGA complex is recruited to specific gene promoters by activators, where it is required for transcription.</text>
</comment>
<evidence type="ECO:0000256" key="10">
    <source>
        <dbReference type="RuleBase" id="RU261113"/>
    </source>
</evidence>
<evidence type="ECO:0000256" key="3">
    <source>
        <dbReference type="ARBA" id="ARBA00022771"/>
    </source>
</evidence>
<dbReference type="PANTHER" id="PTHR46367:SF1">
    <property type="entry name" value="ATAXIN-7-LIKE PROTEIN 3"/>
    <property type="match status" value="1"/>
</dbReference>
<evidence type="ECO:0000256" key="4">
    <source>
        <dbReference type="ARBA" id="ARBA00022833"/>
    </source>
</evidence>